<evidence type="ECO:0000256" key="6">
    <source>
        <dbReference type="ARBA" id="ARBA00022737"/>
    </source>
</evidence>
<name>C3X1E3_9BURK</name>
<keyword evidence="9" id="KW-0408">Iron</keyword>
<dbReference type="PANTHER" id="PTHR42859:SF3">
    <property type="entry name" value="ION-TRANSLOCATING OXIDOREDUCTASE COMPLEX SUBUNIT B"/>
    <property type="match status" value="1"/>
</dbReference>
<keyword evidence="3" id="KW-0004">4Fe-4S</keyword>
<dbReference type="SUPFAM" id="SSF54862">
    <property type="entry name" value="4Fe-4S ferredoxins"/>
    <property type="match status" value="1"/>
</dbReference>
<dbReference type="NCBIfam" id="TIGR01944">
    <property type="entry name" value="rnfB"/>
    <property type="match status" value="1"/>
</dbReference>
<keyword evidence="11" id="KW-0472">Membrane</keyword>
<accession>C3X1E3</accession>
<feature type="domain" description="4Fe-4S ferredoxin-type" evidence="13">
    <location>
        <begin position="111"/>
        <end position="140"/>
    </location>
</feature>
<gene>
    <name evidence="15" type="ORF">OFAG_00182</name>
</gene>
<evidence type="ECO:0000256" key="2">
    <source>
        <dbReference type="ARBA" id="ARBA00022475"/>
    </source>
</evidence>
<evidence type="ECO:0000313" key="16">
    <source>
        <dbReference type="Proteomes" id="UP000003973"/>
    </source>
</evidence>
<evidence type="ECO:0000256" key="3">
    <source>
        <dbReference type="ARBA" id="ARBA00022485"/>
    </source>
</evidence>
<dbReference type="PANTHER" id="PTHR42859">
    <property type="entry name" value="OXIDOREDUCTASE"/>
    <property type="match status" value="1"/>
</dbReference>
<evidence type="ECO:0000256" key="10">
    <source>
        <dbReference type="ARBA" id="ARBA00023014"/>
    </source>
</evidence>
<dbReference type="EMBL" id="ACDP02000029">
    <property type="protein sequence ID" value="EEO27029.1"/>
    <property type="molecule type" value="Genomic_DNA"/>
</dbReference>
<protein>
    <submittedName>
        <fullName evidence="15">Electron transport complex, rnfabcdge type, B subunit</fullName>
    </submittedName>
</protein>
<organism evidence="15 16">
    <name type="scientific">Oxalobacter paraformigenes</name>
    <dbReference type="NCBI Taxonomy" id="556268"/>
    <lineage>
        <taxon>Bacteria</taxon>
        <taxon>Pseudomonadati</taxon>
        <taxon>Pseudomonadota</taxon>
        <taxon>Betaproteobacteria</taxon>
        <taxon>Burkholderiales</taxon>
        <taxon>Oxalobacteraceae</taxon>
        <taxon>Oxalobacter</taxon>
    </lineage>
</organism>
<dbReference type="Proteomes" id="UP000003973">
    <property type="component" value="Unassembled WGS sequence"/>
</dbReference>
<keyword evidence="5" id="KW-0479">Metal-binding</keyword>
<evidence type="ECO:0000256" key="8">
    <source>
        <dbReference type="ARBA" id="ARBA00022982"/>
    </source>
</evidence>
<dbReference type="eggNOG" id="COG2878">
    <property type="taxonomic scope" value="Bacteria"/>
</dbReference>
<keyword evidence="4" id="KW-0997">Cell inner membrane</keyword>
<feature type="domain" description="4Fe-4S ferredoxin-type" evidence="13">
    <location>
        <begin position="81"/>
        <end position="110"/>
    </location>
</feature>
<reference evidence="15" key="1">
    <citation type="submission" date="2011-10" db="EMBL/GenBank/DDBJ databases">
        <title>The Genome Sequence of Oxalobacter formigenes HOxBLS.</title>
        <authorList>
            <consortium name="The Broad Institute Genome Sequencing Platform"/>
            <person name="Earl A."/>
            <person name="Ward D."/>
            <person name="Feldgarden M."/>
            <person name="Gevers D."/>
            <person name="Allison M.J."/>
            <person name="Humphrey S."/>
            <person name="Young S.K."/>
            <person name="Zeng Q."/>
            <person name="Gargeya S."/>
            <person name="Fitzgerald M."/>
            <person name="Haas B."/>
            <person name="Abouelleil A."/>
            <person name="Alvarado L."/>
            <person name="Arachchi H.M."/>
            <person name="Berlin A."/>
            <person name="Brown A."/>
            <person name="Chapman S.B."/>
            <person name="Chen Z."/>
            <person name="Dunbar C."/>
            <person name="Freedman E."/>
            <person name="Gearin G."/>
            <person name="Goldberg J."/>
            <person name="Griggs A."/>
            <person name="Gujja S."/>
            <person name="Heiman D."/>
            <person name="Howarth C."/>
            <person name="Larson L."/>
            <person name="Lui A."/>
            <person name="MacDonald P.J.P."/>
            <person name="Montmayeur A."/>
            <person name="Murphy C."/>
            <person name="Neiman D."/>
            <person name="Pearson M."/>
            <person name="Priest M."/>
            <person name="Roberts A."/>
            <person name="Saif S."/>
            <person name="Shea T."/>
            <person name="Shenoy N."/>
            <person name="Sisk P."/>
            <person name="Stolte C."/>
            <person name="Sykes S."/>
            <person name="Wortman J."/>
            <person name="Nusbaum C."/>
            <person name="Birren B."/>
        </authorList>
    </citation>
    <scope>NUCLEOTIDE SEQUENCE [LARGE SCALE GENOMIC DNA]</scope>
    <source>
        <strain evidence="15">HOxBLS</strain>
    </source>
</reference>
<evidence type="ECO:0000259" key="13">
    <source>
        <dbReference type="PROSITE" id="PS51379"/>
    </source>
</evidence>
<evidence type="ECO:0000256" key="5">
    <source>
        <dbReference type="ARBA" id="ARBA00022723"/>
    </source>
</evidence>
<dbReference type="InterPro" id="IPR017900">
    <property type="entry name" value="4Fe4S_Fe_S_CS"/>
</dbReference>
<evidence type="ECO:0000256" key="1">
    <source>
        <dbReference type="ARBA" id="ARBA00022448"/>
    </source>
</evidence>
<evidence type="ECO:0000313" key="15">
    <source>
        <dbReference type="EMBL" id="EEO27029.1"/>
    </source>
</evidence>
<dbReference type="GO" id="GO:0051539">
    <property type="term" value="F:4 iron, 4 sulfur cluster binding"/>
    <property type="evidence" value="ECO:0007669"/>
    <property type="project" value="UniProtKB-KW"/>
</dbReference>
<dbReference type="GO" id="GO:0009055">
    <property type="term" value="F:electron transfer activity"/>
    <property type="evidence" value="ECO:0007669"/>
    <property type="project" value="InterPro"/>
</dbReference>
<dbReference type="Pfam" id="PF04060">
    <property type="entry name" value="FeS"/>
    <property type="match status" value="1"/>
</dbReference>
<keyword evidence="1" id="KW-0813">Transport</keyword>
<dbReference type="Gene3D" id="3.30.70.20">
    <property type="match status" value="1"/>
</dbReference>
<dbReference type="RefSeq" id="WP_005875794.1">
    <property type="nucleotide sequence ID" value="NZ_CABMNL010000001.1"/>
</dbReference>
<feature type="region of interest" description="Disordered" evidence="12">
    <location>
        <begin position="173"/>
        <end position="192"/>
    </location>
</feature>
<dbReference type="HOGENOM" id="CLU_063448_0_2_4"/>
<dbReference type="InterPro" id="IPR050294">
    <property type="entry name" value="RnfB_subfamily"/>
</dbReference>
<keyword evidence="7" id="KW-1278">Translocase</keyword>
<keyword evidence="16" id="KW-1185">Reference proteome</keyword>
<feature type="domain" description="4Fe-4S" evidence="14">
    <location>
        <begin position="4"/>
        <end position="65"/>
    </location>
</feature>
<dbReference type="InterPro" id="IPR007202">
    <property type="entry name" value="4Fe-4S_dom"/>
</dbReference>
<evidence type="ECO:0000256" key="12">
    <source>
        <dbReference type="SAM" id="MobiDB-lite"/>
    </source>
</evidence>
<dbReference type="InterPro" id="IPR010207">
    <property type="entry name" value="Elect_transpt_cplx_RnfB/RsxB"/>
</dbReference>
<sequence length="210" mass="23234">MDTSEKNRIGIEEILLLLPQTQCGRCGFDNCRSYAEAIAANKTGINRCPTGGQAGIRMLARLFNIAEPVLDASCGEEKPRAIARIDETRCTGCTLCIQTCPFDAIVGTGKMMHTVISEVCTGCERCVSRCPIDCIDMKIVSGTRTGWNAWSAEQARAARERYERRLHRLQMEKKEETGLADTTAGSNKKTDLLRKALDRARVRLKSSRTS</sequence>
<evidence type="ECO:0000256" key="9">
    <source>
        <dbReference type="ARBA" id="ARBA00023004"/>
    </source>
</evidence>
<evidence type="ECO:0000256" key="11">
    <source>
        <dbReference type="ARBA" id="ARBA00023136"/>
    </source>
</evidence>
<keyword evidence="8" id="KW-0249">Electron transport</keyword>
<dbReference type="AlphaFoldDB" id="C3X1E3"/>
<dbReference type="PROSITE" id="PS00198">
    <property type="entry name" value="4FE4S_FER_1"/>
    <property type="match status" value="2"/>
</dbReference>
<dbReference type="Pfam" id="PF14697">
    <property type="entry name" value="Fer4_21"/>
    <property type="match status" value="1"/>
</dbReference>
<dbReference type="PROSITE" id="PS51656">
    <property type="entry name" value="4FE4S"/>
    <property type="match status" value="1"/>
</dbReference>
<evidence type="ECO:0000259" key="14">
    <source>
        <dbReference type="PROSITE" id="PS51656"/>
    </source>
</evidence>
<dbReference type="Gene3D" id="1.10.15.40">
    <property type="entry name" value="Electron transport complex subunit B, putative Fe-S cluster"/>
    <property type="match status" value="1"/>
</dbReference>
<keyword evidence="10" id="KW-0411">Iron-sulfur</keyword>
<dbReference type="PROSITE" id="PS51379">
    <property type="entry name" value="4FE4S_FER_2"/>
    <property type="match status" value="2"/>
</dbReference>
<keyword evidence="6" id="KW-0677">Repeat</keyword>
<evidence type="ECO:0000256" key="4">
    <source>
        <dbReference type="ARBA" id="ARBA00022519"/>
    </source>
</evidence>
<evidence type="ECO:0000256" key="7">
    <source>
        <dbReference type="ARBA" id="ARBA00022967"/>
    </source>
</evidence>
<keyword evidence="2" id="KW-1003">Cell membrane</keyword>
<dbReference type="InterPro" id="IPR017896">
    <property type="entry name" value="4Fe4S_Fe-S-bd"/>
</dbReference>
<proteinExistence type="predicted"/>
<comment type="caution">
    <text evidence="15">The sequence shown here is derived from an EMBL/GenBank/DDBJ whole genome shotgun (WGS) entry which is preliminary data.</text>
</comment>
<dbReference type="GO" id="GO:0046872">
    <property type="term" value="F:metal ion binding"/>
    <property type="evidence" value="ECO:0007669"/>
    <property type="project" value="UniProtKB-KW"/>
</dbReference>